<name>A0A1H4G6K3_9BACI</name>
<dbReference type="PANTHER" id="PTHR11614">
    <property type="entry name" value="PHOSPHOLIPASE-RELATED"/>
    <property type="match status" value="1"/>
</dbReference>
<dbReference type="EMBL" id="FNQR01000014">
    <property type="protein sequence ID" value="SEB04538.1"/>
    <property type="molecule type" value="Genomic_DNA"/>
</dbReference>
<protein>
    <submittedName>
        <fullName evidence="2">Lysophospholipase</fullName>
    </submittedName>
</protein>
<sequence length="266" mass="30629">MKKMYADDAVGVVVIVHGAFEHAGRYDEIASLFQQQGLHVVYGDLPGQGKSTRRRGHIDRFDQYIDTVSFWLEEAAKFRLPIFLLGHSMGGLVAIRTMEEKHPEIQGVILSSPGLGILNEPRKSVKLVSRVLDAVYPKYKVEAPILTEKVTRNEQVIEADEGDSLILEKVSVRWYWEFVRAINLAFKQLSEFPDVPTLVVQAGEDMMVDIKETKRWFNQLDISEKSYKEWANLYHEILNEPERDSVLRHIVVFMKQKAEETGRKER</sequence>
<dbReference type="AlphaFoldDB" id="A0A1H4G6K3"/>
<reference evidence="2 3" key="1">
    <citation type="submission" date="2016-10" db="EMBL/GenBank/DDBJ databases">
        <authorList>
            <person name="de Groot N.N."/>
        </authorList>
    </citation>
    <scope>NUCLEOTIDE SEQUENCE [LARGE SCALE GENOMIC DNA]</scope>
    <source>
        <strain evidence="2 3">CCM7597</strain>
    </source>
</reference>
<dbReference type="InterPro" id="IPR000073">
    <property type="entry name" value="AB_hydrolase_1"/>
</dbReference>
<dbReference type="InterPro" id="IPR051044">
    <property type="entry name" value="MAG_DAG_Lipase"/>
</dbReference>
<dbReference type="Proteomes" id="UP000198584">
    <property type="component" value="Unassembled WGS sequence"/>
</dbReference>
<gene>
    <name evidence="2" type="ORF">SAMN05421743_11413</name>
</gene>
<dbReference type="SUPFAM" id="SSF53474">
    <property type="entry name" value="alpha/beta-Hydrolases"/>
    <property type="match status" value="1"/>
</dbReference>
<dbReference type="Pfam" id="PF12146">
    <property type="entry name" value="Hydrolase_4"/>
    <property type="match status" value="1"/>
</dbReference>
<accession>A0A1H4G6K3</accession>
<evidence type="ECO:0000313" key="2">
    <source>
        <dbReference type="EMBL" id="SEB04538.1"/>
    </source>
</evidence>
<dbReference type="PRINTS" id="PR00111">
    <property type="entry name" value="ABHYDROLASE"/>
</dbReference>
<evidence type="ECO:0000259" key="1">
    <source>
        <dbReference type="Pfam" id="PF12146"/>
    </source>
</evidence>
<dbReference type="Gene3D" id="3.40.50.1820">
    <property type="entry name" value="alpha/beta hydrolase"/>
    <property type="match status" value="1"/>
</dbReference>
<feature type="domain" description="Serine aminopeptidase S33" evidence="1">
    <location>
        <begin position="9"/>
        <end position="242"/>
    </location>
</feature>
<dbReference type="RefSeq" id="WP_093045841.1">
    <property type="nucleotide sequence ID" value="NZ_FNQR01000014.1"/>
</dbReference>
<proteinExistence type="predicted"/>
<organism evidence="2 3">
    <name type="scientific">Thalassobacillus cyri</name>
    <dbReference type="NCBI Taxonomy" id="571932"/>
    <lineage>
        <taxon>Bacteria</taxon>
        <taxon>Bacillati</taxon>
        <taxon>Bacillota</taxon>
        <taxon>Bacilli</taxon>
        <taxon>Bacillales</taxon>
        <taxon>Bacillaceae</taxon>
        <taxon>Thalassobacillus</taxon>
    </lineage>
</organism>
<dbReference type="InterPro" id="IPR022742">
    <property type="entry name" value="Hydrolase_4"/>
</dbReference>
<dbReference type="STRING" id="571932.SAMN05421743_11413"/>
<evidence type="ECO:0000313" key="3">
    <source>
        <dbReference type="Proteomes" id="UP000198584"/>
    </source>
</evidence>
<dbReference type="OrthoDB" id="9806902at2"/>
<keyword evidence="3" id="KW-1185">Reference proteome</keyword>
<dbReference type="InterPro" id="IPR029058">
    <property type="entry name" value="AB_hydrolase_fold"/>
</dbReference>